<dbReference type="PRINTS" id="PR00053">
    <property type="entry name" value="FORKHEAD"/>
</dbReference>
<dbReference type="SMART" id="SM00339">
    <property type="entry name" value="FH"/>
    <property type="match status" value="1"/>
</dbReference>
<proteinExistence type="predicted"/>
<name>A0A9P0GMM4_PHYSR</name>
<dbReference type="InterPro" id="IPR047412">
    <property type="entry name" value="FH_FOXP1_P2"/>
</dbReference>
<organism evidence="14 15">
    <name type="scientific">Phyllotreta striolata</name>
    <name type="common">Striped flea beetle</name>
    <name type="synonym">Crioceris striolata</name>
    <dbReference type="NCBI Taxonomy" id="444603"/>
    <lineage>
        <taxon>Eukaryota</taxon>
        <taxon>Metazoa</taxon>
        <taxon>Ecdysozoa</taxon>
        <taxon>Arthropoda</taxon>
        <taxon>Hexapoda</taxon>
        <taxon>Insecta</taxon>
        <taxon>Pterygota</taxon>
        <taxon>Neoptera</taxon>
        <taxon>Endopterygota</taxon>
        <taxon>Coleoptera</taxon>
        <taxon>Polyphaga</taxon>
        <taxon>Cucujiformia</taxon>
        <taxon>Chrysomeloidea</taxon>
        <taxon>Chrysomelidae</taxon>
        <taxon>Galerucinae</taxon>
        <taxon>Alticini</taxon>
        <taxon>Phyllotreta</taxon>
    </lineage>
</organism>
<evidence type="ECO:0000256" key="2">
    <source>
        <dbReference type="ARBA" id="ARBA00022491"/>
    </source>
</evidence>
<dbReference type="InterPro" id="IPR001766">
    <property type="entry name" value="Fork_head_dom"/>
</dbReference>
<accession>A0A9P0GMM4</accession>
<evidence type="ECO:0000256" key="3">
    <source>
        <dbReference type="ARBA" id="ARBA00022723"/>
    </source>
</evidence>
<feature type="compositionally biased region" description="Basic and acidic residues" evidence="12">
    <location>
        <begin position="339"/>
        <end position="357"/>
    </location>
</feature>
<dbReference type="EMBL" id="OU900103">
    <property type="protein sequence ID" value="CAH1158330.1"/>
    <property type="molecule type" value="Genomic_DNA"/>
</dbReference>
<dbReference type="PROSITE" id="PS00658">
    <property type="entry name" value="FORK_HEAD_2"/>
    <property type="match status" value="1"/>
</dbReference>
<evidence type="ECO:0000259" key="13">
    <source>
        <dbReference type="PROSITE" id="PS50039"/>
    </source>
</evidence>
<dbReference type="Gene3D" id="1.10.10.10">
    <property type="entry name" value="Winged helix-like DNA-binding domain superfamily/Winged helix DNA-binding domain"/>
    <property type="match status" value="1"/>
</dbReference>
<dbReference type="CDD" id="cd20065">
    <property type="entry name" value="FH_FOXP2"/>
    <property type="match status" value="1"/>
</dbReference>
<dbReference type="FunFam" id="1.20.5.340:FF:000005">
    <property type="entry name" value="Forkhead box P1, isoform CRA_f"/>
    <property type="match status" value="1"/>
</dbReference>
<evidence type="ECO:0000256" key="7">
    <source>
        <dbReference type="ARBA" id="ARBA00023125"/>
    </source>
</evidence>
<dbReference type="InterPro" id="IPR030456">
    <property type="entry name" value="TF_fork_head_CS_2"/>
</dbReference>
<evidence type="ECO:0000256" key="12">
    <source>
        <dbReference type="SAM" id="MobiDB-lite"/>
    </source>
</evidence>
<dbReference type="Gene3D" id="1.20.5.340">
    <property type="match status" value="1"/>
</dbReference>
<keyword evidence="9 10" id="KW-0539">Nucleus</keyword>
<feature type="region of interest" description="Disordered" evidence="12">
    <location>
        <begin position="305"/>
        <end position="357"/>
    </location>
</feature>
<evidence type="ECO:0000313" key="14">
    <source>
        <dbReference type="EMBL" id="CAH1158330.1"/>
    </source>
</evidence>
<dbReference type="PANTHER" id="PTHR45796">
    <property type="entry name" value="FORKHEAD BOX P, ISOFORM C"/>
    <property type="match status" value="1"/>
</dbReference>
<keyword evidence="6" id="KW-0805">Transcription regulation</keyword>
<comment type="subcellular location">
    <subcellularLocation>
        <location evidence="1 10">Nucleus</location>
    </subcellularLocation>
</comment>
<dbReference type="PANTHER" id="PTHR45796:SF4">
    <property type="entry name" value="FORKHEAD BOX P, ISOFORM C"/>
    <property type="match status" value="1"/>
</dbReference>
<evidence type="ECO:0000256" key="9">
    <source>
        <dbReference type="ARBA" id="ARBA00023242"/>
    </source>
</evidence>
<keyword evidence="5" id="KW-0862">Zinc</keyword>
<feature type="compositionally biased region" description="Basic and acidic residues" evidence="12">
    <location>
        <begin position="672"/>
        <end position="686"/>
    </location>
</feature>
<keyword evidence="2" id="KW-0678">Repressor</keyword>
<keyword evidence="3" id="KW-0479">Metal-binding</keyword>
<keyword evidence="4" id="KW-0863">Zinc-finger</keyword>
<keyword evidence="8" id="KW-0804">Transcription</keyword>
<evidence type="ECO:0000256" key="10">
    <source>
        <dbReference type="PROSITE-ProRule" id="PRU00089"/>
    </source>
</evidence>
<dbReference type="GO" id="GO:0000978">
    <property type="term" value="F:RNA polymerase II cis-regulatory region sequence-specific DNA binding"/>
    <property type="evidence" value="ECO:0007669"/>
    <property type="project" value="TreeGrafter"/>
</dbReference>
<feature type="DNA-binding region" description="Fork-head" evidence="10">
    <location>
        <begin position="528"/>
        <end position="601"/>
    </location>
</feature>
<dbReference type="InterPro" id="IPR036390">
    <property type="entry name" value="WH_DNA-bd_sf"/>
</dbReference>
<dbReference type="GO" id="GO:0000981">
    <property type="term" value="F:DNA-binding transcription factor activity, RNA polymerase II-specific"/>
    <property type="evidence" value="ECO:0007669"/>
    <property type="project" value="TreeGrafter"/>
</dbReference>
<evidence type="ECO:0000256" key="4">
    <source>
        <dbReference type="ARBA" id="ARBA00022771"/>
    </source>
</evidence>
<dbReference type="GO" id="GO:0005634">
    <property type="term" value="C:nucleus"/>
    <property type="evidence" value="ECO:0007669"/>
    <property type="project" value="UniProtKB-SubCell"/>
</dbReference>
<keyword evidence="15" id="KW-1185">Reference proteome</keyword>
<feature type="region of interest" description="Disordered" evidence="12">
    <location>
        <begin position="89"/>
        <end position="153"/>
    </location>
</feature>
<evidence type="ECO:0000313" key="15">
    <source>
        <dbReference type="Proteomes" id="UP001153712"/>
    </source>
</evidence>
<dbReference type="Pfam" id="PF00250">
    <property type="entry name" value="Forkhead"/>
    <property type="match status" value="1"/>
</dbReference>
<evidence type="ECO:0000256" key="1">
    <source>
        <dbReference type="ARBA" id="ARBA00004123"/>
    </source>
</evidence>
<evidence type="ECO:0000256" key="8">
    <source>
        <dbReference type="ARBA" id="ARBA00023163"/>
    </source>
</evidence>
<sequence length="770" mass="86637">MPEFGHIGDVQFESAVGWSSKSHYSATASSWPLAIGQSRCSDDGTMNHDVDGDGVINLSTSQRPSAATTPNNILPSIKTEPQAASLEKVLKEQQQQLELDRSWDQERERDIKGNGSSSPMSDHRTQEQSPPPTSDPQKNLSATIPPIQNDATKIPNDYTYIQSQTSGPPLMSSPTSNLHHMQQLLQQHVLSPTQLQTLMKQHSILQQQQQQHQQHQLAELGKKQIEQTMQQLQEQLQLNLIQQTHILQNPDKKKASGSIQQLALQQQQLIQQLQLVQRQYVVHQGMGMQPLILPQNQALNTRDVMSPWKDVGDPHAENKPPPELNDNSPGLLGIPPSRSSRDEPMDDKSDRPATPDRVHHLYGHGVCKWPGCESPCENLEAFIKHLNTEHTLDDRSTAQARVQMQVVSQLELQLQKERDRLQAMMHHLHLSKQMGSPDSHKDSNAVKIAVSAALPQPPVSIGPMVSAVRSPVLHSPAPNVAGPIRRRLSDKSALSLAGGLPYMLERAGLDVQQEIQRNREFYKNADVRPPFTYASLIRQSIIESPDKQLTLNEIYNWFQNTFCYFRRNAATWKNAVRHNLSLHKCFMRVENVKGAVWTVDEVEFYKRRPQRCSSGPLAQPVVGGATSKSPTMNHSPTLYGDHIPANVQFMQASLMEENNLSFLTNSSLLASRTRDRSESPPHDHLIRSPMNGGLHVKQELIQDHHMRTDRDRDQDMQHHAVKREMLSEYEDLDQDQSDNVAEDLTMASDHTESNVIDASDKKVFNSLSNP</sequence>
<feature type="compositionally biased region" description="Basic and acidic residues" evidence="12">
    <location>
        <begin position="310"/>
        <end position="320"/>
    </location>
</feature>
<dbReference type="GO" id="GO:0008270">
    <property type="term" value="F:zinc ion binding"/>
    <property type="evidence" value="ECO:0007669"/>
    <property type="project" value="UniProtKB-KW"/>
</dbReference>
<dbReference type="PROSITE" id="PS50039">
    <property type="entry name" value="FORK_HEAD_3"/>
    <property type="match status" value="1"/>
</dbReference>
<feature type="compositionally biased region" description="Polar residues" evidence="12">
    <location>
        <begin position="57"/>
        <end position="74"/>
    </location>
</feature>
<evidence type="ECO:0000256" key="11">
    <source>
        <dbReference type="SAM" id="Coils"/>
    </source>
</evidence>
<feature type="compositionally biased region" description="Basic and acidic residues" evidence="12">
    <location>
        <begin position="98"/>
        <end position="112"/>
    </location>
</feature>
<dbReference type="Pfam" id="PF16159">
    <property type="entry name" value="FOXP-CC"/>
    <property type="match status" value="1"/>
</dbReference>
<dbReference type="SUPFAM" id="SSF46785">
    <property type="entry name" value="Winged helix' DNA-binding domain"/>
    <property type="match status" value="1"/>
</dbReference>
<dbReference type="InterPro" id="IPR050998">
    <property type="entry name" value="FOXP"/>
</dbReference>
<keyword evidence="11" id="KW-0175">Coiled coil</keyword>
<feature type="region of interest" description="Disordered" evidence="12">
    <location>
        <begin position="671"/>
        <end position="690"/>
    </location>
</feature>
<feature type="domain" description="Fork-head" evidence="13">
    <location>
        <begin position="528"/>
        <end position="601"/>
    </location>
</feature>
<dbReference type="FunFam" id="1.10.10.10:FF:000010">
    <property type="entry name" value="Forkhead box P2 isoform B"/>
    <property type="match status" value="1"/>
</dbReference>
<dbReference type="OrthoDB" id="5830876at2759"/>
<reference evidence="14" key="1">
    <citation type="submission" date="2022-01" db="EMBL/GenBank/DDBJ databases">
        <authorList>
            <person name="King R."/>
        </authorList>
    </citation>
    <scope>NUCLEOTIDE SEQUENCE</scope>
</reference>
<dbReference type="Proteomes" id="UP001153712">
    <property type="component" value="Chromosome 10"/>
</dbReference>
<gene>
    <name evidence="14" type="ORF">PHYEVI_LOCUS1553</name>
</gene>
<dbReference type="InterPro" id="IPR036388">
    <property type="entry name" value="WH-like_DNA-bd_sf"/>
</dbReference>
<feature type="coiled-coil region" evidence="11">
    <location>
        <begin position="215"/>
        <end position="279"/>
    </location>
</feature>
<dbReference type="InterPro" id="IPR032354">
    <property type="entry name" value="FOXP-CC"/>
</dbReference>
<evidence type="ECO:0000256" key="5">
    <source>
        <dbReference type="ARBA" id="ARBA00022833"/>
    </source>
</evidence>
<feature type="region of interest" description="Disordered" evidence="12">
    <location>
        <begin position="44"/>
        <end position="77"/>
    </location>
</feature>
<evidence type="ECO:0000256" key="6">
    <source>
        <dbReference type="ARBA" id="ARBA00023015"/>
    </source>
</evidence>
<keyword evidence="7 10" id="KW-0238">DNA-binding</keyword>
<dbReference type="AlphaFoldDB" id="A0A9P0GMM4"/>
<protein>
    <recommendedName>
        <fullName evidence="13">Fork-head domain-containing protein</fullName>
    </recommendedName>
</protein>